<dbReference type="InterPro" id="IPR001223">
    <property type="entry name" value="Glyco_hydro18_cat"/>
</dbReference>
<dbReference type="SUPFAM" id="SSF51445">
    <property type="entry name" value="(Trans)glycosidases"/>
    <property type="match status" value="1"/>
</dbReference>
<reference evidence="4" key="1">
    <citation type="journal article" date="2019" name="Int. J. Syst. Evol. Microbiol.">
        <title>The Global Catalogue of Microorganisms (GCM) 10K type strain sequencing project: providing services to taxonomists for standard genome sequencing and annotation.</title>
        <authorList>
            <consortium name="The Broad Institute Genomics Platform"/>
            <consortium name="The Broad Institute Genome Sequencing Center for Infectious Disease"/>
            <person name="Wu L."/>
            <person name="Ma J."/>
        </authorList>
    </citation>
    <scope>NUCLEOTIDE SEQUENCE [LARGE SCALE GENOMIC DNA]</scope>
    <source>
        <strain evidence="4">KCTC 3950</strain>
    </source>
</reference>
<dbReference type="InterPro" id="IPR011583">
    <property type="entry name" value="Chitinase_II/V-like_cat"/>
</dbReference>
<protein>
    <submittedName>
        <fullName evidence="3">Glycosyl hydrolase family 18 protein</fullName>
    </submittedName>
</protein>
<feature type="signal peptide" evidence="1">
    <location>
        <begin position="1"/>
        <end position="26"/>
    </location>
</feature>
<evidence type="ECO:0000313" key="3">
    <source>
        <dbReference type="EMBL" id="MFD2612115.1"/>
    </source>
</evidence>
<comment type="caution">
    <text evidence="3">The sequence shown here is derived from an EMBL/GenBank/DDBJ whole genome shotgun (WGS) entry which is preliminary data.</text>
</comment>
<dbReference type="PROSITE" id="PS51910">
    <property type="entry name" value="GH18_2"/>
    <property type="match status" value="1"/>
</dbReference>
<feature type="chain" id="PRO_5047345028" evidence="1">
    <location>
        <begin position="27"/>
        <end position="635"/>
    </location>
</feature>
<sequence length="635" mass="71801">MKTWKKIGSSLLALTVLLQTGGIVEAKDGTTKYRVYQKQTMLKEFASSSQARAYASGFRYSHVEEIATRNWVWHNFPKFKVYHQGISKPEWEYITLDSAMAEAKKSSDSSIRDLETAGWVWNNYAKYRLFQGDRTIPAWGYPDLASAKREAAKYANMHVIDESTGAWIWDNITPALEKKLRMYGTVYQVRIADGSTEMKSYALLEDAVKAAWQLGSAEVVHALKGTVVYSSMPAYTVYQNEKELKSYRNVFQAISYAKSFARASIRFNGNTVWTNTPYYRVKQNDKVIREVQSLKGGLALAKGYTNTSVETADGITAWDNFRKLVYLGWNGSGDASRIEEQVTGTQGLDIDSPTWFVLKDGNGNVEDTSSKETVERLKEQGIEVHPLVQNQFNAALTSQLLSNPAAQMNFIRTVVDRTASIGAPGINLDFEGMSAKDRDKFTAFVRMFTDYAHKSQITVSIDLPRGSLLWNDKTAIDHAKLAEIVDTIIIMAYDQHYKGSEKAGSVAGLSWVEEGIKEFLSYGMERKQLMLGIPFYVRQWQIDASGQLVSNKALLMSEIPALLEQKQAVKTWDPEFGQYKVEYAENGFRYVFWLENEATVKARVQLAKKYDLGGVAAWRLGYEPETVWTEMLRLK</sequence>
<evidence type="ECO:0000313" key="4">
    <source>
        <dbReference type="Proteomes" id="UP001597541"/>
    </source>
</evidence>
<organism evidence="3 4">
    <name type="scientific">Paenibacillus gansuensis</name>
    <dbReference type="NCBI Taxonomy" id="306542"/>
    <lineage>
        <taxon>Bacteria</taxon>
        <taxon>Bacillati</taxon>
        <taxon>Bacillota</taxon>
        <taxon>Bacilli</taxon>
        <taxon>Bacillales</taxon>
        <taxon>Paenibacillaceae</taxon>
        <taxon>Paenibacillus</taxon>
    </lineage>
</organism>
<accession>A0ABW5PAT0</accession>
<proteinExistence type="predicted"/>
<dbReference type="PANTHER" id="PTHR46066">
    <property type="entry name" value="CHITINASE DOMAIN-CONTAINING PROTEIN 1 FAMILY MEMBER"/>
    <property type="match status" value="1"/>
</dbReference>
<keyword evidence="4" id="KW-1185">Reference proteome</keyword>
<evidence type="ECO:0000259" key="2">
    <source>
        <dbReference type="PROSITE" id="PS51910"/>
    </source>
</evidence>
<keyword evidence="1" id="KW-0732">Signal</keyword>
<dbReference type="SMART" id="SM00636">
    <property type="entry name" value="Glyco_18"/>
    <property type="match status" value="1"/>
</dbReference>
<dbReference type="Gene3D" id="3.20.20.80">
    <property type="entry name" value="Glycosidases"/>
    <property type="match status" value="1"/>
</dbReference>
<keyword evidence="3" id="KW-0378">Hydrolase</keyword>
<dbReference type="Gene3D" id="3.10.50.10">
    <property type="match status" value="1"/>
</dbReference>
<gene>
    <name evidence="3" type="ORF">ACFSUF_06695</name>
</gene>
<dbReference type="RefSeq" id="WP_377601358.1">
    <property type="nucleotide sequence ID" value="NZ_JBHUME010000005.1"/>
</dbReference>
<feature type="domain" description="GH18" evidence="2">
    <location>
        <begin position="321"/>
        <end position="635"/>
    </location>
</feature>
<evidence type="ECO:0000256" key="1">
    <source>
        <dbReference type="SAM" id="SignalP"/>
    </source>
</evidence>
<name>A0ABW5PAT0_9BACL</name>
<dbReference type="GO" id="GO:0016787">
    <property type="term" value="F:hydrolase activity"/>
    <property type="evidence" value="ECO:0007669"/>
    <property type="project" value="UniProtKB-KW"/>
</dbReference>
<dbReference type="Proteomes" id="UP001597541">
    <property type="component" value="Unassembled WGS sequence"/>
</dbReference>
<dbReference type="InterPro" id="IPR029070">
    <property type="entry name" value="Chitinase_insertion_sf"/>
</dbReference>
<dbReference type="PANTHER" id="PTHR46066:SF2">
    <property type="entry name" value="CHITINASE DOMAIN-CONTAINING PROTEIN 1"/>
    <property type="match status" value="1"/>
</dbReference>
<dbReference type="Pfam" id="PF00704">
    <property type="entry name" value="Glyco_hydro_18"/>
    <property type="match status" value="1"/>
</dbReference>
<dbReference type="EMBL" id="JBHUME010000005">
    <property type="protein sequence ID" value="MFD2612115.1"/>
    <property type="molecule type" value="Genomic_DNA"/>
</dbReference>
<dbReference type="InterPro" id="IPR017853">
    <property type="entry name" value="GH"/>
</dbReference>